<organism evidence="11 12">
    <name type="scientific">Phanerochaete carnosa (strain HHB-10118-sp)</name>
    <name type="common">White-rot fungus</name>
    <name type="synonym">Peniophora carnosa</name>
    <dbReference type="NCBI Taxonomy" id="650164"/>
    <lineage>
        <taxon>Eukaryota</taxon>
        <taxon>Fungi</taxon>
        <taxon>Dikarya</taxon>
        <taxon>Basidiomycota</taxon>
        <taxon>Agaricomycotina</taxon>
        <taxon>Agaricomycetes</taxon>
        <taxon>Polyporales</taxon>
        <taxon>Phanerochaetaceae</taxon>
        <taxon>Phanerochaete</taxon>
    </lineage>
</organism>
<evidence type="ECO:0000259" key="8">
    <source>
        <dbReference type="PROSITE" id="PS50004"/>
    </source>
</evidence>
<dbReference type="PANTHER" id="PTHR10336:SF36">
    <property type="entry name" value="1-PHOSPHATIDYLINOSITOL 4,5-BISPHOSPHATE PHOSPHODIESTERASE BETA-4"/>
    <property type="match status" value="1"/>
</dbReference>
<evidence type="ECO:0000256" key="2">
    <source>
        <dbReference type="ARBA" id="ARBA00022801"/>
    </source>
</evidence>
<protein>
    <recommendedName>
        <fullName evidence="1 6">Phosphoinositide phospholipase C</fullName>
        <ecNumber evidence="1 6">3.1.4.11</ecNumber>
    </recommendedName>
</protein>
<dbReference type="GO" id="GO:0051209">
    <property type="term" value="P:release of sequestered calcium ion into cytosol"/>
    <property type="evidence" value="ECO:0007669"/>
    <property type="project" value="TreeGrafter"/>
</dbReference>
<dbReference type="InterPro" id="IPR011992">
    <property type="entry name" value="EF-hand-dom_pair"/>
</dbReference>
<dbReference type="InterPro" id="IPR000909">
    <property type="entry name" value="PLipase_C_PInositol-sp_X_dom"/>
</dbReference>
<dbReference type="PROSITE" id="PS50008">
    <property type="entry name" value="PIPLC_Y_DOMAIN"/>
    <property type="match status" value="1"/>
</dbReference>
<dbReference type="CDD" id="cd13360">
    <property type="entry name" value="PH_PLC_fungal"/>
    <property type="match status" value="1"/>
</dbReference>
<dbReference type="PROSITE" id="PS50222">
    <property type="entry name" value="EF_HAND_2"/>
    <property type="match status" value="1"/>
</dbReference>
<dbReference type="Pfam" id="PF00388">
    <property type="entry name" value="PI-PLC-X"/>
    <property type="match status" value="1"/>
</dbReference>
<dbReference type="SMART" id="SM00148">
    <property type="entry name" value="PLCXc"/>
    <property type="match status" value="1"/>
</dbReference>
<gene>
    <name evidence="11" type="ORF">PHACADRAFT_254611</name>
</gene>
<feature type="region of interest" description="Disordered" evidence="7">
    <location>
        <begin position="739"/>
        <end position="761"/>
    </location>
</feature>
<feature type="compositionally biased region" description="Low complexity" evidence="7">
    <location>
        <begin position="797"/>
        <end position="807"/>
    </location>
</feature>
<feature type="compositionally biased region" description="Low complexity" evidence="7">
    <location>
        <begin position="81"/>
        <end position="95"/>
    </location>
</feature>
<dbReference type="InterPro" id="IPR002048">
    <property type="entry name" value="EF_hand_dom"/>
</dbReference>
<dbReference type="PRINTS" id="PR00390">
    <property type="entry name" value="PHPHLIPASEC"/>
</dbReference>
<dbReference type="GeneID" id="18916103"/>
<evidence type="ECO:0000256" key="6">
    <source>
        <dbReference type="RuleBase" id="RU361133"/>
    </source>
</evidence>
<dbReference type="Gene3D" id="3.20.20.190">
    <property type="entry name" value="Phosphatidylinositol (PI) phosphodiesterase"/>
    <property type="match status" value="1"/>
</dbReference>
<dbReference type="KEGG" id="pco:PHACADRAFT_254611"/>
<feature type="region of interest" description="Disordered" evidence="7">
    <location>
        <begin position="174"/>
        <end position="226"/>
    </location>
</feature>
<dbReference type="InterPro" id="IPR000008">
    <property type="entry name" value="C2_dom"/>
</dbReference>
<dbReference type="Gene3D" id="2.60.40.150">
    <property type="entry name" value="C2 domain"/>
    <property type="match status" value="1"/>
</dbReference>
<dbReference type="AlphaFoldDB" id="K5WCS2"/>
<keyword evidence="3 6" id="KW-0442">Lipid degradation</keyword>
<keyword evidence="12" id="KW-1185">Reference proteome</keyword>
<feature type="compositionally biased region" description="Polar residues" evidence="7">
    <location>
        <begin position="12"/>
        <end position="22"/>
    </location>
</feature>
<feature type="domain" description="C2" evidence="8">
    <location>
        <begin position="940"/>
        <end position="1106"/>
    </location>
</feature>
<dbReference type="OrthoDB" id="269822at2759"/>
<evidence type="ECO:0000259" key="9">
    <source>
        <dbReference type="PROSITE" id="PS50008"/>
    </source>
</evidence>
<evidence type="ECO:0000256" key="5">
    <source>
        <dbReference type="ARBA" id="ARBA00023224"/>
    </source>
</evidence>
<feature type="domain" description="PI-PLC Y-box" evidence="9">
    <location>
        <begin position="830"/>
        <end position="945"/>
    </location>
</feature>
<dbReference type="InParanoid" id="K5WCS2"/>
<evidence type="ECO:0000256" key="1">
    <source>
        <dbReference type="ARBA" id="ARBA00012368"/>
    </source>
</evidence>
<dbReference type="Pfam" id="PF00168">
    <property type="entry name" value="C2"/>
    <property type="match status" value="2"/>
</dbReference>
<dbReference type="Gene3D" id="2.30.29.30">
    <property type="entry name" value="Pleckstrin-homology domain (PH domain)/Phosphotyrosine-binding domain (PTB)"/>
    <property type="match status" value="1"/>
</dbReference>
<dbReference type="SMART" id="SM00239">
    <property type="entry name" value="C2"/>
    <property type="match status" value="1"/>
</dbReference>
<keyword evidence="4 6" id="KW-0443">Lipid metabolism</keyword>
<dbReference type="GO" id="GO:0048015">
    <property type="term" value="P:phosphatidylinositol-mediated signaling"/>
    <property type="evidence" value="ECO:0007669"/>
    <property type="project" value="TreeGrafter"/>
</dbReference>
<evidence type="ECO:0000256" key="7">
    <source>
        <dbReference type="SAM" id="MobiDB-lite"/>
    </source>
</evidence>
<feature type="compositionally biased region" description="Low complexity" evidence="7">
    <location>
        <begin position="741"/>
        <end position="755"/>
    </location>
</feature>
<dbReference type="PROSITE" id="PS50007">
    <property type="entry name" value="PIPLC_X_DOMAIN"/>
    <property type="match status" value="1"/>
</dbReference>
<evidence type="ECO:0000313" key="11">
    <source>
        <dbReference type="EMBL" id="EKM57070.1"/>
    </source>
</evidence>
<reference evidence="11 12" key="1">
    <citation type="journal article" date="2012" name="BMC Genomics">
        <title>Comparative genomics of the white-rot fungi, Phanerochaete carnosa and P. chrysosporium, to elucidate the genetic basis of the distinct wood types they colonize.</title>
        <authorList>
            <person name="Suzuki H."/>
            <person name="MacDonald J."/>
            <person name="Syed K."/>
            <person name="Salamov A."/>
            <person name="Hori C."/>
            <person name="Aerts A."/>
            <person name="Henrissat B."/>
            <person name="Wiebenga A."/>
            <person name="vanKuyk P.A."/>
            <person name="Barry K."/>
            <person name="Lindquist E."/>
            <person name="LaButti K."/>
            <person name="Lapidus A."/>
            <person name="Lucas S."/>
            <person name="Coutinho P."/>
            <person name="Gong Y."/>
            <person name="Samejima M."/>
            <person name="Mahadevan R."/>
            <person name="Abou-Zaid M."/>
            <person name="de Vries R.P."/>
            <person name="Igarashi K."/>
            <person name="Yadav J.S."/>
            <person name="Grigoriev I.V."/>
            <person name="Master E.R."/>
        </authorList>
    </citation>
    <scope>NUCLEOTIDE SEQUENCE [LARGE SCALE GENOMIC DNA]</scope>
    <source>
        <strain evidence="11 12">HHB-10118-sp</strain>
    </source>
</reference>
<dbReference type="InterPro" id="IPR037755">
    <property type="entry name" value="Plc1_PH"/>
</dbReference>
<dbReference type="FunCoup" id="K5WCS2">
    <property type="interactions" value="127"/>
</dbReference>
<dbReference type="Gene3D" id="1.10.238.10">
    <property type="entry name" value="EF-hand"/>
    <property type="match status" value="2"/>
</dbReference>
<dbReference type="InterPro" id="IPR035892">
    <property type="entry name" value="C2_domain_sf"/>
</dbReference>
<dbReference type="CDD" id="cd08598">
    <property type="entry name" value="PI-PLC1c_yeast"/>
    <property type="match status" value="1"/>
</dbReference>
<dbReference type="EMBL" id="JH930471">
    <property type="protein sequence ID" value="EKM57070.1"/>
    <property type="molecule type" value="Genomic_DNA"/>
</dbReference>
<evidence type="ECO:0000259" key="10">
    <source>
        <dbReference type="PROSITE" id="PS50222"/>
    </source>
</evidence>
<evidence type="ECO:0000256" key="3">
    <source>
        <dbReference type="ARBA" id="ARBA00022963"/>
    </source>
</evidence>
<sequence>MSNGTHGRPHHSNSVPVPTPSNAAYPPRGISRRRSDGSASLGVRGSIRRTLQSVVKSRSRSRSRDVDEEAVADTSLGYQDSVPSRRSISSQSAPRDASGYAAQPTTRRKASIKGHIRSASDVISAWTKPPRVAISLSEPLPDLTAPSQTTFEVTSPMPVASPDEMPSVLQDAANAEATHDPSTDVAKQPLSTIREPPSPVNTTVASEFAEEPAVLSPQSPSSATDDVPIPPLLLNGVPMMKVSAKKQKRYFFRLDPDEGEIIWHSKKLRIIPIEAIKEIRTGSDARYYREQFQLTISYEDRWLTIVYMLDGSYKTLHLIAATRDVFQMWDTAIRRLYDIRKQLMSGLGHGALRQVVWEKQLWKVADEEKGQKLEFDDIERMCRRLNINPSRDDLLRRFRQADTHQRGYLDFADFRKFVKALKARPEVDRLFKRLCYDSGSTDGTLRYDSFAKFMREQQKSTLSEEQLQQLFVKHASLPDAAGEASSSPSGSPARNALELTFHNAAITAGLNPGTPERGPDKTTNTSTSQPPADTSSSPSSGSSSTPAPPKPTHETGVLTSKSFTTFLLSSDNAAFRDEKHDMTRPLPEYYISSSHNTYLVGHQLVGESTIEGYIRALLHSCRSVEVDIYDGEIEPVIYHGKTLTTKVLLRDICQAIARYAFVASPYPIIISAEVHCSLPQQVLIASIMDEVFGDSLVQAPVDGRPKIEVLPSPEDLKGRVLLKAKNLYVSSKEGIQEKQVSVDAESSSTETSTSDSDVREEIRHEWRKARKNEAEMIKGLKSEFTKARQIMERVNPRRSSNPTSSRPAISPNLPAARLPEKPKVKMSMELVALLVYTVGVKCRGLNKKEVYAPEHMFSLSENTTNKLLKQSMFDLIKHCRSHLVRIYPKGIRIGSTNYEPHRYWSAGAQLVALNWQTFDLGYMINHAMFQRNQRAGYVLKPPALRSGDKSLLSKRTQHFLDVTVISAQQLPRPKDALGREIIDRSVLDPFVEVSLHIPDWTQVPFLPSTSGQRSYSPPHNTSAAASGATSARTVTVKTCVVKNNGFNPVWEQRLNLPFDCVGDMLDLVFVRFAVKQDDRLDEEPIALYCTSLASLNSGYRHLPLHDCQLSQYLFSTLFIHTNVRDA</sequence>
<keyword evidence="2 6" id="KW-0378">Hydrolase</keyword>
<dbReference type="PANTHER" id="PTHR10336">
    <property type="entry name" value="PHOSPHOINOSITIDE-SPECIFIC PHOSPHOLIPASE C FAMILY PROTEIN"/>
    <property type="match status" value="1"/>
</dbReference>
<dbReference type="SUPFAM" id="SSF47473">
    <property type="entry name" value="EF-hand"/>
    <property type="match status" value="1"/>
</dbReference>
<dbReference type="CDD" id="cd00275">
    <property type="entry name" value="C2_PLC_like"/>
    <property type="match status" value="1"/>
</dbReference>
<dbReference type="InterPro" id="IPR001192">
    <property type="entry name" value="PI-PLC_fam"/>
</dbReference>
<dbReference type="PROSITE" id="PS50004">
    <property type="entry name" value="C2"/>
    <property type="match status" value="1"/>
</dbReference>
<dbReference type="GO" id="GO:0016042">
    <property type="term" value="P:lipid catabolic process"/>
    <property type="evidence" value="ECO:0007669"/>
    <property type="project" value="UniProtKB-KW"/>
</dbReference>
<dbReference type="STRING" id="650164.K5WCS2"/>
<keyword evidence="5" id="KW-0807">Transducer</keyword>
<dbReference type="RefSeq" id="XP_007394898.1">
    <property type="nucleotide sequence ID" value="XM_007394836.1"/>
</dbReference>
<dbReference type="SMART" id="SM00149">
    <property type="entry name" value="PLCYc"/>
    <property type="match status" value="1"/>
</dbReference>
<dbReference type="EC" id="3.1.4.11" evidence="1 6"/>
<dbReference type="Pfam" id="PF00387">
    <property type="entry name" value="PI-PLC-Y"/>
    <property type="match status" value="1"/>
</dbReference>
<dbReference type="SUPFAM" id="SSF51695">
    <property type="entry name" value="PLC-like phosphodiesterases"/>
    <property type="match status" value="1"/>
</dbReference>
<dbReference type="Proteomes" id="UP000008370">
    <property type="component" value="Unassembled WGS sequence"/>
</dbReference>
<dbReference type="InterPro" id="IPR001711">
    <property type="entry name" value="PLipase_C_Pinositol-sp_Y"/>
</dbReference>
<feature type="region of interest" description="Disordered" evidence="7">
    <location>
        <begin position="793"/>
        <end position="816"/>
    </location>
</feature>
<feature type="region of interest" description="Disordered" evidence="7">
    <location>
        <begin position="507"/>
        <end position="556"/>
    </location>
</feature>
<dbReference type="GO" id="GO:0004435">
    <property type="term" value="F:phosphatidylinositol-4,5-bisphosphate phospholipase C activity"/>
    <property type="evidence" value="ECO:0007669"/>
    <property type="project" value="UniProtKB-EC"/>
</dbReference>
<evidence type="ECO:0000313" key="12">
    <source>
        <dbReference type="Proteomes" id="UP000008370"/>
    </source>
</evidence>
<feature type="domain" description="EF-hand" evidence="10">
    <location>
        <begin position="389"/>
        <end position="424"/>
    </location>
</feature>
<proteinExistence type="predicted"/>
<dbReference type="InterPro" id="IPR011993">
    <property type="entry name" value="PH-like_dom_sf"/>
</dbReference>
<dbReference type="GO" id="GO:0005509">
    <property type="term" value="F:calcium ion binding"/>
    <property type="evidence" value="ECO:0007669"/>
    <property type="project" value="InterPro"/>
</dbReference>
<feature type="compositionally biased region" description="Low complexity" evidence="7">
    <location>
        <begin position="525"/>
        <end position="545"/>
    </location>
</feature>
<feature type="compositionally biased region" description="Basic residues" evidence="7">
    <location>
        <begin position="106"/>
        <end position="116"/>
    </location>
</feature>
<feature type="region of interest" description="Disordered" evidence="7">
    <location>
        <begin position="1"/>
        <end position="116"/>
    </location>
</feature>
<evidence type="ECO:0000256" key="4">
    <source>
        <dbReference type="ARBA" id="ARBA00023098"/>
    </source>
</evidence>
<name>K5WCS2_PHACS</name>
<dbReference type="SUPFAM" id="SSF49562">
    <property type="entry name" value="C2 domain (Calcium/lipid-binding domain, CaLB)"/>
    <property type="match status" value="1"/>
</dbReference>
<accession>K5WCS2</accession>
<dbReference type="InterPro" id="IPR017946">
    <property type="entry name" value="PLC-like_Pdiesterase_TIM-brl"/>
</dbReference>
<dbReference type="SUPFAM" id="SSF50729">
    <property type="entry name" value="PH domain-like"/>
    <property type="match status" value="1"/>
</dbReference>
<comment type="catalytic activity">
    <reaction evidence="6">
        <text>a 1,2-diacyl-sn-glycero-3-phospho-(1D-myo-inositol-4,5-bisphosphate) + H2O = 1D-myo-inositol 1,4,5-trisphosphate + a 1,2-diacyl-sn-glycerol + H(+)</text>
        <dbReference type="Rhea" id="RHEA:33179"/>
        <dbReference type="ChEBI" id="CHEBI:15377"/>
        <dbReference type="ChEBI" id="CHEBI:15378"/>
        <dbReference type="ChEBI" id="CHEBI:17815"/>
        <dbReference type="ChEBI" id="CHEBI:58456"/>
        <dbReference type="ChEBI" id="CHEBI:203600"/>
        <dbReference type="EC" id="3.1.4.11"/>
    </reaction>
</comment>
<dbReference type="HOGENOM" id="CLU_002738_1_0_1"/>